<dbReference type="AlphaFoldDB" id="A0A6L9XV91"/>
<accession>A0A6L9XV91</accession>
<proteinExistence type="predicted"/>
<dbReference type="InterPro" id="IPR000524">
    <property type="entry name" value="Tscrpt_reg_HTH_GntR"/>
</dbReference>
<dbReference type="InterPro" id="IPR008920">
    <property type="entry name" value="TF_FadR/GntR_C"/>
</dbReference>
<evidence type="ECO:0000256" key="3">
    <source>
        <dbReference type="ARBA" id="ARBA00023163"/>
    </source>
</evidence>
<evidence type="ECO:0000313" key="5">
    <source>
        <dbReference type="EMBL" id="NEN05329.1"/>
    </source>
</evidence>
<evidence type="ECO:0000259" key="4">
    <source>
        <dbReference type="PROSITE" id="PS50949"/>
    </source>
</evidence>
<evidence type="ECO:0000313" key="6">
    <source>
        <dbReference type="Proteomes" id="UP000474967"/>
    </source>
</evidence>
<dbReference type="SUPFAM" id="SSF46785">
    <property type="entry name" value="Winged helix' DNA-binding domain"/>
    <property type="match status" value="1"/>
</dbReference>
<dbReference type="InterPro" id="IPR036390">
    <property type="entry name" value="WH_DNA-bd_sf"/>
</dbReference>
<keyword evidence="1" id="KW-0805">Transcription regulation</keyword>
<dbReference type="CDD" id="cd07377">
    <property type="entry name" value="WHTH_GntR"/>
    <property type="match status" value="1"/>
</dbReference>
<dbReference type="PANTHER" id="PTHR43537:SF49">
    <property type="entry name" value="TRANSCRIPTIONAL REGULATORY PROTEIN"/>
    <property type="match status" value="1"/>
</dbReference>
<dbReference type="InterPro" id="IPR011711">
    <property type="entry name" value="GntR_C"/>
</dbReference>
<dbReference type="SMART" id="SM00895">
    <property type="entry name" value="FCD"/>
    <property type="match status" value="1"/>
</dbReference>
<dbReference type="SMART" id="SM00345">
    <property type="entry name" value="HTH_GNTR"/>
    <property type="match status" value="1"/>
</dbReference>
<dbReference type="Pfam" id="PF07729">
    <property type="entry name" value="FCD"/>
    <property type="match status" value="1"/>
</dbReference>
<feature type="domain" description="HTH gntR-type" evidence="4">
    <location>
        <begin position="17"/>
        <end position="84"/>
    </location>
</feature>
<dbReference type="Gene3D" id="1.20.120.530">
    <property type="entry name" value="GntR ligand-binding domain-like"/>
    <property type="match status" value="1"/>
</dbReference>
<dbReference type="Proteomes" id="UP000474967">
    <property type="component" value="Unassembled WGS sequence"/>
</dbReference>
<comment type="caution">
    <text evidence="5">The sequence shown here is derived from an EMBL/GenBank/DDBJ whole genome shotgun (WGS) entry which is preliminary data.</text>
</comment>
<evidence type="ECO:0000256" key="2">
    <source>
        <dbReference type="ARBA" id="ARBA00023125"/>
    </source>
</evidence>
<gene>
    <name evidence="5" type="ORF">G3T36_05540</name>
</gene>
<evidence type="ECO:0000256" key="1">
    <source>
        <dbReference type="ARBA" id="ARBA00023015"/>
    </source>
</evidence>
<keyword evidence="2" id="KW-0238">DNA-binding</keyword>
<keyword evidence="6" id="KW-1185">Reference proteome</keyword>
<dbReference type="GO" id="GO:0003677">
    <property type="term" value="F:DNA binding"/>
    <property type="evidence" value="ECO:0007669"/>
    <property type="project" value="UniProtKB-KW"/>
</dbReference>
<sequence length="224" mass="25521">MVDQTNDEREGRSVENERASDTAYGILTDMIVDLRLPPGSFLNEQSLADQLGLGRMPVREALAQLAKDRFVTIMPRRGTVVTPLALDDILGMFEAREAVECGIAYIAASRATDDDLEALRKLVKTVDDARVITDSEQFLKDDHAVHSFLIHMIRNPLLQDAADRLLLHSLRFWRSYWRDRPPRQEAMLSHAELFEAVEAHDSVRAEKAMREHLQSSRQLVQLLF</sequence>
<dbReference type="EMBL" id="JAAGWY010000001">
    <property type="protein sequence ID" value="NEN05329.1"/>
    <property type="molecule type" value="Genomic_DNA"/>
</dbReference>
<name>A0A6L9XV91_9MICO</name>
<reference evidence="5 6" key="1">
    <citation type="journal article" date="2014" name="J. Microbiol.">
        <title>Diaminobutyricibacter tongyongensis gen. nov., sp. nov. and Homoserinibacter gongjuensis gen. nov., sp. nov. belong to the family Microbacteriaceae.</title>
        <authorList>
            <person name="Kim S.J."/>
            <person name="Ahn J.H."/>
            <person name="Weon H.Y."/>
            <person name="Hamada M."/>
            <person name="Suzuki K."/>
            <person name="Kwon S.W."/>
        </authorList>
    </citation>
    <scope>NUCLEOTIDE SEQUENCE [LARGE SCALE GENOMIC DNA]</scope>
    <source>
        <strain evidence="5 6">NBRC 108724</strain>
    </source>
</reference>
<dbReference type="Pfam" id="PF00392">
    <property type="entry name" value="GntR"/>
    <property type="match status" value="1"/>
</dbReference>
<protein>
    <submittedName>
        <fullName evidence="5">GntR family transcriptional regulator</fullName>
    </submittedName>
</protein>
<dbReference type="InterPro" id="IPR036388">
    <property type="entry name" value="WH-like_DNA-bd_sf"/>
</dbReference>
<organism evidence="5 6">
    <name type="scientific">Leifsonia tongyongensis</name>
    <dbReference type="NCBI Taxonomy" id="1268043"/>
    <lineage>
        <taxon>Bacteria</taxon>
        <taxon>Bacillati</taxon>
        <taxon>Actinomycetota</taxon>
        <taxon>Actinomycetes</taxon>
        <taxon>Micrococcales</taxon>
        <taxon>Microbacteriaceae</taxon>
        <taxon>Leifsonia</taxon>
    </lineage>
</organism>
<dbReference type="PANTHER" id="PTHR43537">
    <property type="entry name" value="TRANSCRIPTIONAL REGULATOR, GNTR FAMILY"/>
    <property type="match status" value="1"/>
</dbReference>
<dbReference type="PROSITE" id="PS50949">
    <property type="entry name" value="HTH_GNTR"/>
    <property type="match status" value="1"/>
</dbReference>
<dbReference type="SUPFAM" id="SSF48008">
    <property type="entry name" value="GntR ligand-binding domain-like"/>
    <property type="match status" value="1"/>
</dbReference>
<dbReference type="GO" id="GO:0003700">
    <property type="term" value="F:DNA-binding transcription factor activity"/>
    <property type="evidence" value="ECO:0007669"/>
    <property type="project" value="InterPro"/>
</dbReference>
<keyword evidence="3" id="KW-0804">Transcription</keyword>
<dbReference type="Gene3D" id="1.10.10.10">
    <property type="entry name" value="Winged helix-like DNA-binding domain superfamily/Winged helix DNA-binding domain"/>
    <property type="match status" value="1"/>
</dbReference>